<evidence type="ECO:0000259" key="3">
    <source>
        <dbReference type="Pfam" id="PF25137"/>
    </source>
</evidence>
<evidence type="ECO:0000313" key="5">
    <source>
        <dbReference type="Proteomes" id="UP001470288"/>
    </source>
</evidence>
<feature type="domain" description="Fe-containing alcohol dehydrogenase-like C-terminal" evidence="3">
    <location>
        <begin position="179"/>
        <end position="369"/>
    </location>
</feature>
<accession>A0ABV1HYN1</accession>
<protein>
    <submittedName>
        <fullName evidence="4">Phosphonoacetaldehyde reductase</fullName>
    </submittedName>
</protein>
<dbReference type="InterPro" id="IPR035873">
    <property type="entry name" value="PhpC"/>
</dbReference>
<keyword evidence="5" id="KW-1185">Reference proteome</keyword>
<reference evidence="4 5" key="1">
    <citation type="submission" date="2024-03" db="EMBL/GenBank/DDBJ databases">
        <title>Human intestinal bacterial collection.</title>
        <authorList>
            <person name="Pauvert C."/>
            <person name="Hitch T.C.A."/>
            <person name="Clavel T."/>
        </authorList>
    </citation>
    <scope>NUCLEOTIDE SEQUENCE [LARGE SCALE GENOMIC DNA]</scope>
    <source>
        <strain evidence="4 5">CLA-AA-H78B</strain>
    </source>
</reference>
<dbReference type="PANTHER" id="PTHR11496:SF103">
    <property type="entry name" value="DEHYDROGENASE, PUTATIVE-RELATED"/>
    <property type="match status" value="1"/>
</dbReference>
<dbReference type="InterPro" id="IPR001670">
    <property type="entry name" value="ADH_Fe/GldA"/>
</dbReference>
<evidence type="ECO:0000256" key="1">
    <source>
        <dbReference type="ARBA" id="ARBA00023002"/>
    </source>
</evidence>
<dbReference type="EMBL" id="JBBMFC010000005">
    <property type="protein sequence ID" value="MEQ2578046.1"/>
    <property type="molecule type" value="Genomic_DNA"/>
</dbReference>
<dbReference type="InterPro" id="IPR056798">
    <property type="entry name" value="ADH_Fe_C"/>
</dbReference>
<evidence type="ECO:0000313" key="4">
    <source>
        <dbReference type="EMBL" id="MEQ2578046.1"/>
    </source>
</evidence>
<organism evidence="4 5">
    <name type="scientific">Hominiventricola aquisgranensis</name>
    <dbReference type="NCBI Taxonomy" id="3133164"/>
    <lineage>
        <taxon>Bacteria</taxon>
        <taxon>Bacillati</taxon>
        <taxon>Bacillota</taxon>
        <taxon>Clostridia</taxon>
        <taxon>Lachnospirales</taxon>
        <taxon>Lachnospiraceae</taxon>
        <taxon>Hominiventricola</taxon>
    </lineage>
</organism>
<dbReference type="Pfam" id="PF00465">
    <property type="entry name" value="Fe-ADH"/>
    <property type="match status" value="1"/>
</dbReference>
<proteinExistence type="predicted"/>
<dbReference type="PANTHER" id="PTHR11496">
    <property type="entry name" value="ALCOHOL DEHYDROGENASE"/>
    <property type="match status" value="1"/>
</dbReference>
<dbReference type="Pfam" id="PF25137">
    <property type="entry name" value="ADH_Fe_C"/>
    <property type="match status" value="1"/>
</dbReference>
<evidence type="ECO:0000259" key="2">
    <source>
        <dbReference type="Pfam" id="PF00465"/>
    </source>
</evidence>
<name>A0ABV1HYN1_9FIRM</name>
<sequence>MEQTIIEATTMEVQLKEVFEQHSTRQVLFVLGASFRKQKLYGRLLELMKTAGVGCTEFSDFQPNPKYESVVAGIEALRAHHCDFIIAAGGGSAMDVAKCIKLFSEMDLTKNCLEQEIVENALPLLAIPTTAGTGSEATRFAVIYYQGNKQSVAHPSCVPGWVLMEPELLESLPVYQRKATMLDAFCHAAESFWSVNSTEDSREDAAEAIRLVLKYADSYLANEKDGNAQMLLAANIAGKAINVTQTTAGHAMAYKITTLYGLSHGHAVALVVDSLWPYMAAHTENCIDPRGEAYLKTMFEELAKVCGCDSVEASIEKYQNWFAALDLERPTLQNAGQLDLLTHSVNPVRLKNNPVQLTEETLEELYRQILRVQA</sequence>
<dbReference type="Gene3D" id="1.20.1090.10">
    <property type="entry name" value="Dehydroquinate synthase-like - alpha domain"/>
    <property type="match status" value="1"/>
</dbReference>
<feature type="domain" description="Alcohol dehydrogenase iron-type/glycerol dehydrogenase GldA" evidence="2">
    <location>
        <begin position="14"/>
        <end position="166"/>
    </location>
</feature>
<dbReference type="InterPro" id="IPR039697">
    <property type="entry name" value="Alcohol_dehydrogenase_Fe"/>
</dbReference>
<dbReference type="CDD" id="cd08182">
    <property type="entry name" value="HEPD"/>
    <property type="match status" value="1"/>
</dbReference>
<dbReference type="Proteomes" id="UP001470288">
    <property type="component" value="Unassembled WGS sequence"/>
</dbReference>
<dbReference type="SUPFAM" id="SSF56796">
    <property type="entry name" value="Dehydroquinate synthase-like"/>
    <property type="match status" value="1"/>
</dbReference>
<dbReference type="RefSeq" id="WP_349143902.1">
    <property type="nucleotide sequence ID" value="NZ_JBBMFC010000005.1"/>
</dbReference>
<keyword evidence="1" id="KW-0560">Oxidoreductase</keyword>
<dbReference type="Gene3D" id="3.40.50.1970">
    <property type="match status" value="1"/>
</dbReference>
<gene>
    <name evidence="4" type="ORF">WMO62_04190</name>
</gene>
<comment type="caution">
    <text evidence="4">The sequence shown here is derived from an EMBL/GenBank/DDBJ whole genome shotgun (WGS) entry which is preliminary data.</text>
</comment>